<dbReference type="GO" id="GO:0016757">
    <property type="term" value="F:glycosyltransferase activity"/>
    <property type="evidence" value="ECO:0007669"/>
    <property type="project" value="UniProtKB-KW"/>
</dbReference>
<dbReference type="EMBL" id="ATHL01000076">
    <property type="protein sequence ID" value="EQB15311.1"/>
    <property type="molecule type" value="Genomic_DNA"/>
</dbReference>
<keyword evidence="6" id="KW-1185">Reference proteome</keyword>
<evidence type="ECO:0000256" key="1">
    <source>
        <dbReference type="ARBA" id="ARBA00006739"/>
    </source>
</evidence>
<dbReference type="Gene3D" id="3.90.550.10">
    <property type="entry name" value="Spore Coat Polysaccharide Biosynthesis Protein SpsA, Chain A"/>
    <property type="match status" value="1"/>
</dbReference>
<dbReference type="AlphaFoldDB" id="T0HG53"/>
<keyword evidence="3" id="KW-0808">Transferase</keyword>
<dbReference type="Proteomes" id="UP000015527">
    <property type="component" value="Unassembled WGS sequence"/>
</dbReference>
<protein>
    <recommendedName>
        <fullName evidence="4">Glycosyltransferase 2-like domain-containing protein</fullName>
    </recommendedName>
</protein>
<evidence type="ECO:0000256" key="2">
    <source>
        <dbReference type="ARBA" id="ARBA00022676"/>
    </source>
</evidence>
<feature type="domain" description="Glycosyltransferase 2-like" evidence="4">
    <location>
        <begin position="15"/>
        <end position="132"/>
    </location>
</feature>
<dbReference type="eggNOG" id="COG1216">
    <property type="taxonomic scope" value="Bacteria"/>
</dbReference>
<dbReference type="Pfam" id="PF00535">
    <property type="entry name" value="Glycos_transf_2"/>
    <property type="match status" value="1"/>
</dbReference>
<reference evidence="5 6" key="1">
    <citation type="journal article" date="2013" name="Genome Announc.">
        <title>Genome Sequence of Novosphingobium lindaniclasticum LE124T, Isolated from a Hexachlorocyclohexane Dumpsite.</title>
        <authorList>
            <person name="Saxena A."/>
            <person name="Nayyar N."/>
            <person name="Sangwan N."/>
            <person name="Kumari R."/>
            <person name="Khurana J.P."/>
            <person name="Lal R."/>
        </authorList>
    </citation>
    <scope>NUCLEOTIDE SEQUENCE [LARGE SCALE GENOMIC DNA]</scope>
    <source>
        <strain evidence="5 6">LE124</strain>
    </source>
</reference>
<dbReference type="PATRIC" id="fig|1096930.3.peg.2346"/>
<proteinExistence type="inferred from homology"/>
<evidence type="ECO:0000313" key="5">
    <source>
        <dbReference type="EMBL" id="EQB15311.1"/>
    </source>
</evidence>
<dbReference type="PANTHER" id="PTHR43179">
    <property type="entry name" value="RHAMNOSYLTRANSFERASE WBBL"/>
    <property type="match status" value="1"/>
</dbReference>
<accession>T0HG53</accession>
<evidence type="ECO:0000256" key="3">
    <source>
        <dbReference type="ARBA" id="ARBA00022679"/>
    </source>
</evidence>
<comment type="caution">
    <text evidence="5">The sequence shown here is derived from an EMBL/GenBank/DDBJ whole genome shotgun (WGS) entry which is preliminary data.</text>
</comment>
<dbReference type="InterPro" id="IPR001173">
    <property type="entry name" value="Glyco_trans_2-like"/>
</dbReference>
<keyword evidence="2" id="KW-0328">Glycosyltransferase</keyword>
<dbReference type="PANTHER" id="PTHR43179:SF12">
    <property type="entry name" value="GALACTOFURANOSYLTRANSFERASE GLFT2"/>
    <property type="match status" value="1"/>
</dbReference>
<organism evidence="5 6">
    <name type="scientific">Novosphingobium lindaniclasticum LE124</name>
    <dbReference type="NCBI Taxonomy" id="1096930"/>
    <lineage>
        <taxon>Bacteria</taxon>
        <taxon>Pseudomonadati</taxon>
        <taxon>Pseudomonadota</taxon>
        <taxon>Alphaproteobacteria</taxon>
        <taxon>Sphingomonadales</taxon>
        <taxon>Sphingomonadaceae</taxon>
        <taxon>Novosphingobium</taxon>
    </lineage>
</organism>
<name>T0HG53_9SPHN</name>
<gene>
    <name evidence="5" type="ORF">L284_11790</name>
</gene>
<dbReference type="SUPFAM" id="SSF53448">
    <property type="entry name" value="Nucleotide-diphospho-sugar transferases"/>
    <property type="match status" value="1"/>
</dbReference>
<dbReference type="InterPro" id="IPR029044">
    <property type="entry name" value="Nucleotide-diphossugar_trans"/>
</dbReference>
<sequence length="312" mass="35032">MGANGARSVNDPGFVIIGRNEGARLALSIDSVQRETSLVVYVDSGSSDGSVSFAKARGLPVVELDPALPFTAARARNAGFGWLMRCHPELEFVHFIDGDCELVPGWLDRAMLAIRSDDRLAAVCGRRRERDPKASPYNGLCDHEWDTPIGLRETCGGDALFRTAPLRSVGGFREDLIAGEEPDLCHRIRKRGWLIRRIDADMTVHDAAMTRFSQWWQRNRRSGYATAEALALRGKGNRPLCKAAASNVLWALPPMWILWPLLWFRVCRRSGPMVACFITLGKIPHCQGQLQYWLRSSRGKAENRRTRLIEYK</sequence>
<comment type="similarity">
    <text evidence="1">Belongs to the glycosyltransferase 2 family.</text>
</comment>
<evidence type="ECO:0000313" key="6">
    <source>
        <dbReference type="Proteomes" id="UP000015527"/>
    </source>
</evidence>
<evidence type="ECO:0000259" key="4">
    <source>
        <dbReference type="Pfam" id="PF00535"/>
    </source>
</evidence>